<sequence length="61" mass="7233">MNRNGFQSLFVRLVSSMQKDREGIVFPVFLHLRYTTIYIERQNGLTLLGEFLTFKDNTTYL</sequence>
<reference evidence="1 2" key="1">
    <citation type="submission" date="2023-07" db="EMBL/GenBank/DDBJ databases">
        <title>Genomic Encyclopedia of Type Strains, Phase IV (KMG-IV): sequencing the most valuable type-strain genomes for metagenomic binning, comparative biology and taxonomic classification.</title>
        <authorList>
            <person name="Goeker M."/>
        </authorList>
    </citation>
    <scope>NUCLEOTIDE SEQUENCE [LARGE SCALE GENOMIC DNA]</scope>
    <source>
        <strain evidence="1 2">DSM 4006</strain>
    </source>
</reference>
<keyword evidence="2" id="KW-1185">Reference proteome</keyword>
<protein>
    <submittedName>
        <fullName evidence="1">Uncharacterized protein</fullName>
    </submittedName>
</protein>
<name>A0ABT9XHT9_9BACL</name>
<organism evidence="1 2">
    <name type="scientific">Alicyclobacillus cycloheptanicus</name>
    <dbReference type="NCBI Taxonomy" id="1457"/>
    <lineage>
        <taxon>Bacteria</taxon>
        <taxon>Bacillati</taxon>
        <taxon>Bacillota</taxon>
        <taxon>Bacilli</taxon>
        <taxon>Bacillales</taxon>
        <taxon>Alicyclobacillaceae</taxon>
        <taxon>Alicyclobacillus</taxon>
    </lineage>
</organism>
<proteinExistence type="predicted"/>
<evidence type="ECO:0000313" key="1">
    <source>
        <dbReference type="EMBL" id="MDQ0189879.1"/>
    </source>
</evidence>
<gene>
    <name evidence="1" type="ORF">J2S03_001742</name>
</gene>
<evidence type="ECO:0000313" key="2">
    <source>
        <dbReference type="Proteomes" id="UP001232973"/>
    </source>
</evidence>
<dbReference type="Proteomes" id="UP001232973">
    <property type="component" value="Unassembled WGS sequence"/>
</dbReference>
<comment type="caution">
    <text evidence="1">The sequence shown here is derived from an EMBL/GenBank/DDBJ whole genome shotgun (WGS) entry which is preliminary data.</text>
</comment>
<accession>A0ABT9XHT9</accession>
<dbReference type="EMBL" id="JAUSTP010000012">
    <property type="protein sequence ID" value="MDQ0189879.1"/>
    <property type="molecule type" value="Genomic_DNA"/>
</dbReference>